<comment type="similarity">
    <text evidence="2 8 9">Belongs to the glutamyl-tRNA reductase family.</text>
</comment>
<feature type="binding site" evidence="8">
    <location>
        <begin position="49"/>
        <end position="52"/>
    </location>
    <ligand>
        <name>substrate</name>
    </ligand>
</feature>
<keyword evidence="15" id="KW-1185">Reference proteome</keyword>
<dbReference type="HAMAP" id="MF_00087">
    <property type="entry name" value="Glu_tRNA_reductase"/>
    <property type="match status" value="1"/>
</dbReference>
<dbReference type="InterPro" id="IPR036291">
    <property type="entry name" value="NAD(P)-bd_dom_sf"/>
</dbReference>
<comment type="subunit">
    <text evidence="8">Homodimer.</text>
</comment>
<dbReference type="EC" id="1.2.1.70" evidence="3 8"/>
<dbReference type="InterPro" id="IPR036343">
    <property type="entry name" value="GluRdtase_N_sf"/>
</dbReference>
<evidence type="ECO:0000256" key="6">
    <source>
        <dbReference type="ARBA" id="ARBA00023244"/>
    </source>
</evidence>
<feature type="binding site" evidence="8">
    <location>
        <begin position="190"/>
        <end position="195"/>
    </location>
    <ligand>
        <name>NADP(+)</name>
        <dbReference type="ChEBI" id="CHEBI:58349"/>
    </ligand>
</feature>
<dbReference type="SUPFAM" id="SSF51735">
    <property type="entry name" value="NAD(P)-binding Rossmann-fold domains"/>
    <property type="match status" value="1"/>
</dbReference>
<dbReference type="NCBIfam" id="TIGR01035">
    <property type="entry name" value="hemA"/>
    <property type="match status" value="1"/>
</dbReference>
<feature type="domain" description="Glutamyl-tRNA reductase N-terminal" evidence="13">
    <location>
        <begin position="6"/>
        <end position="156"/>
    </location>
</feature>
<protein>
    <recommendedName>
        <fullName evidence="3 8">Glutamyl-tRNA reductase</fullName>
        <shortName evidence="8">GluTR</shortName>
        <ecNumber evidence="3 8">1.2.1.70</ecNumber>
    </recommendedName>
</protein>
<dbReference type="InterPro" id="IPR015895">
    <property type="entry name" value="4pyrrol_synth_GluRdtase_N"/>
</dbReference>
<dbReference type="CDD" id="cd05213">
    <property type="entry name" value="NAD_bind_Glutamyl_tRNA_reduct"/>
    <property type="match status" value="1"/>
</dbReference>
<name>A0ABS8P3R5_9PSEU</name>
<gene>
    <name evidence="8" type="primary">hemA</name>
    <name evidence="14" type="ORF">LQ327_04620</name>
</gene>
<evidence type="ECO:0000313" key="14">
    <source>
        <dbReference type="EMBL" id="MCD2192673.1"/>
    </source>
</evidence>
<feature type="domain" description="Quinate/shikimate 5-dehydrogenase/glutamyl-tRNA reductase" evidence="12">
    <location>
        <begin position="173"/>
        <end position="306"/>
    </location>
</feature>
<comment type="catalytic activity">
    <reaction evidence="7 8 9">
        <text>(S)-4-amino-5-oxopentanoate + tRNA(Glu) + NADP(+) = L-glutamyl-tRNA(Glu) + NADPH + H(+)</text>
        <dbReference type="Rhea" id="RHEA:12344"/>
        <dbReference type="Rhea" id="RHEA-COMP:9663"/>
        <dbReference type="Rhea" id="RHEA-COMP:9680"/>
        <dbReference type="ChEBI" id="CHEBI:15378"/>
        <dbReference type="ChEBI" id="CHEBI:57501"/>
        <dbReference type="ChEBI" id="CHEBI:57783"/>
        <dbReference type="ChEBI" id="CHEBI:58349"/>
        <dbReference type="ChEBI" id="CHEBI:78442"/>
        <dbReference type="ChEBI" id="CHEBI:78520"/>
        <dbReference type="EC" id="1.2.1.70"/>
    </reaction>
</comment>
<evidence type="ECO:0000256" key="1">
    <source>
        <dbReference type="ARBA" id="ARBA00005059"/>
    </source>
</evidence>
<keyword evidence="5 8" id="KW-0560">Oxidoreductase</keyword>
<evidence type="ECO:0000256" key="9">
    <source>
        <dbReference type="RuleBase" id="RU000584"/>
    </source>
</evidence>
<dbReference type="InterPro" id="IPR006151">
    <property type="entry name" value="Shikm_DH/Glu-tRNA_Rdtase"/>
</dbReference>
<feature type="binding site" evidence="8">
    <location>
        <position position="109"/>
    </location>
    <ligand>
        <name>substrate</name>
    </ligand>
</feature>
<evidence type="ECO:0000313" key="15">
    <source>
        <dbReference type="Proteomes" id="UP001199469"/>
    </source>
</evidence>
<dbReference type="Pfam" id="PF00745">
    <property type="entry name" value="GlutR_dimer"/>
    <property type="match status" value="1"/>
</dbReference>
<dbReference type="RefSeq" id="WP_230730353.1">
    <property type="nucleotide sequence ID" value="NZ_JAJNDB010000001.1"/>
</dbReference>
<comment type="caution">
    <text evidence="14">The sequence shown here is derived from an EMBL/GenBank/DDBJ whole genome shotgun (WGS) entry which is preliminary data.</text>
</comment>
<evidence type="ECO:0000256" key="3">
    <source>
        <dbReference type="ARBA" id="ARBA00012970"/>
    </source>
</evidence>
<dbReference type="SUPFAM" id="SSF69075">
    <property type="entry name" value="Glutamyl tRNA-reductase dimerization domain"/>
    <property type="match status" value="1"/>
</dbReference>
<sequence>MSLLLVGVSHRTAPVSVLERVAISGEDTAKVLDELITGEHVSEAVVLSTCNRIEIYAVVETFHGGLTEVSRVLARHAQADVSDLSDHLYVHYAGSAVEHLFSVAAGLDSMVVGEAQILGQLRAAYSTARELGTVGTALHEVAQHALRVGKRAQAETGIDSAGASVVTEALDDAEKALGGGLTGRRAVVVGAGSMGGLAAAALRRRGVGEIVVANRTTERAERLAEIVADEGTPSRVIPLEALSTEMGAADLVVVCTGAVGTVVGLDAVRAGRARADRPLVVCDLGLPRDVDPEVGGLAGVTLVDLATLGERLQHAAAGQAVEATRAVVTEEVRGYLAAQRSAEVTPTVTALRRRAAEVVDAELLRLDGRLPGLEADVRGEVAKTVRRVVDKLLHTPTVQVKRLAQSPGGDTYAEALRELFELDPQAPAAVASGPSGSGITAEDAQTTESARLEAGEVDQALAANPMLGGTAPEGTDAPLRVPGGTS</sequence>
<feature type="region of interest" description="Disordered" evidence="10">
    <location>
        <begin position="427"/>
        <end position="486"/>
    </location>
</feature>
<dbReference type="PANTHER" id="PTHR43013">
    <property type="entry name" value="GLUTAMYL-TRNA REDUCTASE"/>
    <property type="match status" value="1"/>
</dbReference>
<dbReference type="NCBIfam" id="NF000744">
    <property type="entry name" value="PRK00045.1-3"/>
    <property type="match status" value="1"/>
</dbReference>
<evidence type="ECO:0000256" key="2">
    <source>
        <dbReference type="ARBA" id="ARBA00005916"/>
    </source>
</evidence>
<evidence type="ECO:0000256" key="7">
    <source>
        <dbReference type="ARBA" id="ARBA00047464"/>
    </source>
</evidence>
<accession>A0ABS8P3R5</accession>
<dbReference type="Gene3D" id="3.30.460.30">
    <property type="entry name" value="Glutamyl-tRNA reductase, N-terminal domain"/>
    <property type="match status" value="1"/>
</dbReference>
<evidence type="ECO:0000256" key="8">
    <source>
        <dbReference type="HAMAP-Rule" id="MF_00087"/>
    </source>
</evidence>
<proteinExistence type="inferred from homology"/>
<dbReference type="PROSITE" id="PS00747">
    <property type="entry name" value="GLUTR"/>
    <property type="match status" value="1"/>
</dbReference>
<reference evidence="14 15" key="1">
    <citation type="submission" date="2021-11" db="EMBL/GenBank/DDBJ databases">
        <title>Draft genome sequence of Actinomycetospora sp. SF1 isolated from the rhizosphere soil.</title>
        <authorList>
            <person name="Duangmal K."/>
            <person name="Chantavorakit T."/>
        </authorList>
    </citation>
    <scope>NUCLEOTIDE SEQUENCE [LARGE SCALE GENOMIC DNA]</scope>
    <source>
        <strain evidence="14 15">TBRC 5722</strain>
    </source>
</reference>
<dbReference type="Pfam" id="PF01488">
    <property type="entry name" value="Shikimate_DH"/>
    <property type="match status" value="1"/>
</dbReference>
<evidence type="ECO:0000259" key="13">
    <source>
        <dbReference type="Pfam" id="PF05201"/>
    </source>
</evidence>
<dbReference type="PANTHER" id="PTHR43013:SF1">
    <property type="entry name" value="GLUTAMYL-TRNA REDUCTASE"/>
    <property type="match status" value="1"/>
</dbReference>
<dbReference type="Gene3D" id="3.40.50.720">
    <property type="entry name" value="NAD(P)-binding Rossmann-like Domain"/>
    <property type="match status" value="1"/>
</dbReference>
<feature type="active site" description="Nucleophile" evidence="8">
    <location>
        <position position="50"/>
    </location>
</feature>
<dbReference type="EMBL" id="JAJNDB010000001">
    <property type="protein sequence ID" value="MCD2192673.1"/>
    <property type="molecule type" value="Genomic_DNA"/>
</dbReference>
<dbReference type="PIRSF" id="PIRSF000445">
    <property type="entry name" value="4pyrrol_synth_GluRdtase"/>
    <property type="match status" value="1"/>
</dbReference>
<feature type="domain" description="Tetrapyrrole biosynthesis glutamyl-tRNA reductase dimerisation" evidence="11">
    <location>
        <begin position="325"/>
        <end position="422"/>
    </location>
</feature>
<keyword evidence="6 8" id="KW-0627">Porphyrin biosynthesis</keyword>
<comment type="miscellaneous">
    <text evidence="8">During catalysis, the active site Cys acts as a nucleophile attacking the alpha-carbonyl group of tRNA-bound glutamate with the formation of a thioester intermediate between enzyme and glutamate, and the concomitant release of tRNA(Glu). The thioester intermediate is finally reduced by direct hydride transfer from NADPH, to form the product GSA.</text>
</comment>
<feature type="binding site" evidence="8">
    <location>
        <position position="120"/>
    </location>
    <ligand>
        <name>substrate</name>
    </ligand>
</feature>
<evidence type="ECO:0000256" key="10">
    <source>
        <dbReference type="SAM" id="MobiDB-lite"/>
    </source>
</evidence>
<evidence type="ECO:0000256" key="4">
    <source>
        <dbReference type="ARBA" id="ARBA00022857"/>
    </source>
</evidence>
<comment type="pathway">
    <text evidence="1 8 9">Porphyrin-containing compound metabolism; protoporphyrin-IX biosynthesis; 5-aminolevulinate from L-glutamyl-tRNA(Glu): step 1/2.</text>
</comment>
<organism evidence="14 15">
    <name type="scientific">Actinomycetospora endophytica</name>
    <dbReference type="NCBI Taxonomy" id="2291215"/>
    <lineage>
        <taxon>Bacteria</taxon>
        <taxon>Bacillati</taxon>
        <taxon>Actinomycetota</taxon>
        <taxon>Actinomycetes</taxon>
        <taxon>Pseudonocardiales</taxon>
        <taxon>Pseudonocardiaceae</taxon>
        <taxon>Actinomycetospora</taxon>
    </lineage>
</organism>
<evidence type="ECO:0000259" key="12">
    <source>
        <dbReference type="Pfam" id="PF01488"/>
    </source>
</evidence>
<evidence type="ECO:0000259" key="11">
    <source>
        <dbReference type="Pfam" id="PF00745"/>
    </source>
</evidence>
<comment type="domain">
    <text evidence="8">Possesses an unusual extended V-shaped dimeric structure with each monomer consisting of three distinct domains arranged along a curved 'spinal' alpha-helix. The N-terminal catalytic domain specifically recognizes the glutamate moiety of the substrate. The second domain is the NADPH-binding domain, and the third C-terminal domain is responsible for dimerization.</text>
</comment>
<dbReference type="SUPFAM" id="SSF69742">
    <property type="entry name" value="Glutamyl tRNA-reductase catalytic, N-terminal domain"/>
    <property type="match status" value="1"/>
</dbReference>
<dbReference type="Pfam" id="PF05201">
    <property type="entry name" value="GlutR_N"/>
    <property type="match status" value="1"/>
</dbReference>
<dbReference type="InterPro" id="IPR018214">
    <property type="entry name" value="GluRdtase_CS"/>
</dbReference>
<feature type="site" description="Important for activity" evidence="8">
    <location>
        <position position="99"/>
    </location>
</feature>
<evidence type="ECO:0000256" key="5">
    <source>
        <dbReference type="ARBA" id="ARBA00023002"/>
    </source>
</evidence>
<feature type="binding site" evidence="8">
    <location>
        <begin position="114"/>
        <end position="116"/>
    </location>
    <ligand>
        <name>substrate</name>
    </ligand>
</feature>
<dbReference type="InterPro" id="IPR015896">
    <property type="entry name" value="4pyrrol_synth_GluRdtase_dimer"/>
</dbReference>
<comment type="function">
    <text evidence="8">Catalyzes the NADPH-dependent reduction of glutamyl-tRNA(Glu) to glutamate 1-semialdehyde (GSA).</text>
</comment>
<dbReference type="InterPro" id="IPR036453">
    <property type="entry name" value="GluRdtase_dimer_dom_sf"/>
</dbReference>
<dbReference type="GO" id="GO:0008883">
    <property type="term" value="F:glutamyl-tRNA reductase activity"/>
    <property type="evidence" value="ECO:0007669"/>
    <property type="project" value="UniProtKB-EC"/>
</dbReference>
<dbReference type="Proteomes" id="UP001199469">
    <property type="component" value="Unassembled WGS sequence"/>
</dbReference>
<feature type="compositionally biased region" description="Low complexity" evidence="10">
    <location>
        <begin position="427"/>
        <end position="438"/>
    </location>
</feature>
<dbReference type="InterPro" id="IPR000343">
    <property type="entry name" value="4pyrrol_synth_GluRdtase"/>
</dbReference>
<keyword evidence="4 8" id="KW-0521">NADP</keyword>